<name>A0AAD5DPG0_9CHLO</name>
<feature type="compositionally biased region" description="Pro residues" evidence="1">
    <location>
        <begin position="46"/>
        <end position="66"/>
    </location>
</feature>
<proteinExistence type="predicted"/>
<sequence>MQGASLSLRVPAGAPCGPCRRPRRAQRCSASYQTDRERELARNVPSAPPARVPPPPPPPPPPPEPEPIVENELNMSRRGLFLTVIGGTAAYWFALNGGVPISKVDSNKNVVLLRTKGGNTVAATQDAQGRVFMWDKAGNIYYDTEDARTGVYMVDTAGNMTNIFADKDGQVQRVPVGNIADLRTIEVSEIGGVPVSELQKSIKGLRGGKITGFYAPPGSGNGMVNVNDLMPPNAPVELGRDGKSIKFPAFLEDFEVELEPKGGLFGGQAPPIDDPVGVFNSLKQGDK</sequence>
<protein>
    <submittedName>
        <fullName evidence="2">Uncharacterized protein</fullName>
    </submittedName>
</protein>
<feature type="region of interest" description="Disordered" evidence="1">
    <location>
        <begin position="1"/>
        <end position="69"/>
    </location>
</feature>
<evidence type="ECO:0000313" key="3">
    <source>
        <dbReference type="Proteomes" id="UP001205105"/>
    </source>
</evidence>
<gene>
    <name evidence="2" type="ORF">COHA_005608</name>
</gene>
<accession>A0AAD5DPG0</accession>
<keyword evidence="3" id="KW-1185">Reference proteome</keyword>
<comment type="caution">
    <text evidence="2">The sequence shown here is derived from an EMBL/GenBank/DDBJ whole genome shotgun (WGS) entry which is preliminary data.</text>
</comment>
<dbReference type="AlphaFoldDB" id="A0AAD5DPG0"/>
<dbReference type="SUPFAM" id="SSF101447">
    <property type="entry name" value="Formin homology 2 domain (FH2 domain)"/>
    <property type="match status" value="1"/>
</dbReference>
<evidence type="ECO:0000313" key="2">
    <source>
        <dbReference type="EMBL" id="KAI7840686.1"/>
    </source>
</evidence>
<dbReference type="Proteomes" id="UP001205105">
    <property type="component" value="Unassembled WGS sequence"/>
</dbReference>
<dbReference type="EMBL" id="JADXDR010000076">
    <property type="protein sequence ID" value="KAI7840686.1"/>
    <property type="molecule type" value="Genomic_DNA"/>
</dbReference>
<evidence type="ECO:0000256" key="1">
    <source>
        <dbReference type="SAM" id="MobiDB-lite"/>
    </source>
</evidence>
<reference evidence="2" key="1">
    <citation type="submission" date="2020-11" db="EMBL/GenBank/DDBJ databases">
        <title>Chlorella ohadii genome sequencing and assembly.</title>
        <authorList>
            <person name="Murik O."/>
            <person name="Treves H."/>
            <person name="Kedem I."/>
            <person name="Shotland Y."/>
            <person name="Kaplan A."/>
        </authorList>
    </citation>
    <scope>NUCLEOTIDE SEQUENCE</scope>
    <source>
        <strain evidence="2">1</strain>
    </source>
</reference>
<organism evidence="2 3">
    <name type="scientific">Chlorella ohadii</name>
    <dbReference type="NCBI Taxonomy" id="2649997"/>
    <lineage>
        <taxon>Eukaryota</taxon>
        <taxon>Viridiplantae</taxon>
        <taxon>Chlorophyta</taxon>
        <taxon>core chlorophytes</taxon>
        <taxon>Trebouxiophyceae</taxon>
        <taxon>Chlorellales</taxon>
        <taxon>Chlorellaceae</taxon>
        <taxon>Chlorella clade</taxon>
        <taxon>Chlorella</taxon>
    </lineage>
</organism>